<reference evidence="3" key="1">
    <citation type="submission" date="2025-08" db="UniProtKB">
        <authorList>
            <consortium name="RefSeq"/>
        </authorList>
    </citation>
    <scope>IDENTIFICATION</scope>
</reference>
<dbReference type="Pfam" id="PF03572">
    <property type="entry name" value="Peptidase_S41"/>
    <property type="match status" value="1"/>
</dbReference>
<dbReference type="PANTHER" id="PTHR11261:SF3">
    <property type="entry name" value="RETINOL-BINDING PROTEIN 3"/>
    <property type="match status" value="1"/>
</dbReference>
<dbReference type="CDD" id="cd07563">
    <property type="entry name" value="Peptidase_S41_IRBP"/>
    <property type="match status" value="1"/>
</dbReference>
<gene>
    <name evidence="3" type="primary">RBP3</name>
</gene>
<name>A0ABM1JPP8_GEKJA</name>
<protein>
    <submittedName>
        <fullName evidence="3">Retinol-binding protein 3</fullName>
    </submittedName>
</protein>
<organism evidence="2 3">
    <name type="scientific">Gekko japonicus</name>
    <name type="common">Schlegel's Japanese gecko</name>
    <dbReference type="NCBI Taxonomy" id="146911"/>
    <lineage>
        <taxon>Eukaryota</taxon>
        <taxon>Metazoa</taxon>
        <taxon>Chordata</taxon>
        <taxon>Craniata</taxon>
        <taxon>Vertebrata</taxon>
        <taxon>Euteleostomi</taxon>
        <taxon>Lepidosauria</taxon>
        <taxon>Squamata</taxon>
        <taxon>Bifurcata</taxon>
        <taxon>Gekkota</taxon>
        <taxon>Gekkonidae</taxon>
        <taxon>Gekkoninae</taxon>
        <taxon>Gekko</taxon>
    </lineage>
</organism>
<dbReference type="SUPFAM" id="SSF52096">
    <property type="entry name" value="ClpP/crotonase"/>
    <property type="match status" value="1"/>
</dbReference>
<dbReference type="PANTHER" id="PTHR11261">
    <property type="entry name" value="INTERPHOTORECEPTOR RETINOID-BINDING PROTEIN"/>
    <property type="match status" value="1"/>
</dbReference>
<evidence type="ECO:0000259" key="1">
    <source>
        <dbReference type="SMART" id="SM00245"/>
    </source>
</evidence>
<accession>A0ABM1JPP8</accession>
<evidence type="ECO:0000313" key="3">
    <source>
        <dbReference type="RefSeq" id="XP_015263435.1"/>
    </source>
</evidence>
<sequence length="219" mass="24335">IPSPENLEDFVKFSFHTKVFENNIGYLRFDMFGDCELLSRVSNLLVEHVWKKIMDTDALIIDLRYNVGGPTSSIAILCSYFFDEGHPILLDKVYNRPNNTTTDIWTHSQLKGVRYGFHKGLVILTSSVTAGAAEEFVSIMKRLSRAFVVGQRTSGGCHPPQMYHVDGTDLYVTIPTSRSVLSVDGTWEGVGVTPHLAVPAEVALVRAKETLNAHLHSPS</sequence>
<dbReference type="Gene3D" id="3.90.226.10">
    <property type="entry name" value="2-enoyl-CoA Hydratase, Chain A, domain 1"/>
    <property type="match status" value="1"/>
</dbReference>
<dbReference type="InterPro" id="IPR005151">
    <property type="entry name" value="Tail-specific_protease"/>
</dbReference>
<dbReference type="InterPro" id="IPR029045">
    <property type="entry name" value="ClpP/crotonase-like_dom_sf"/>
</dbReference>
<dbReference type="GeneID" id="107107649"/>
<keyword evidence="2" id="KW-1185">Reference proteome</keyword>
<dbReference type="Proteomes" id="UP000694871">
    <property type="component" value="Unplaced"/>
</dbReference>
<feature type="non-terminal residue" evidence="3">
    <location>
        <position position="1"/>
    </location>
</feature>
<evidence type="ECO:0000313" key="2">
    <source>
        <dbReference type="Proteomes" id="UP000694871"/>
    </source>
</evidence>
<dbReference type="SMART" id="SM00245">
    <property type="entry name" value="TSPc"/>
    <property type="match status" value="1"/>
</dbReference>
<feature type="domain" description="Tail specific protease" evidence="1">
    <location>
        <begin position="3"/>
        <end position="199"/>
    </location>
</feature>
<proteinExistence type="predicted"/>
<dbReference type="RefSeq" id="XP_015263435.1">
    <property type="nucleotide sequence ID" value="XM_015407949.1"/>
</dbReference>